<dbReference type="Proteomes" id="UP001342631">
    <property type="component" value="Unassembled WGS sequence"/>
</dbReference>
<accession>A0ABQ6QZS1</accession>
<keyword evidence="4 9" id="KW-0812">Transmembrane</keyword>
<dbReference type="InterPro" id="IPR044880">
    <property type="entry name" value="NCX_ion-bd_dom_sf"/>
</dbReference>
<comment type="subcellular location">
    <subcellularLocation>
        <location evidence="1">Endomembrane system</location>
        <topology evidence="1">Multi-pass membrane protein</topology>
    </subcellularLocation>
</comment>
<feature type="transmembrane region" description="Helical" evidence="9">
    <location>
        <begin position="38"/>
        <end position="71"/>
    </location>
</feature>
<evidence type="ECO:0000313" key="12">
    <source>
        <dbReference type="EMBL" id="GMU09537.1"/>
    </source>
</evidence>
<keyword evidence="13" id="KW-1185">Reference proteome</keyword>
<reference evidence="12 13" key="1">
    <citation type="journal article" date="2024" name="Arch. Microbiol.">
        <title>Corallococcus caeni sp. nov., a novel myxobacterium isolated from activated sludge.</title>
        <authorList>
            <person name="Tomita S."/>
            <person name="Nakai R."/>
            <person name="Kuroda K."/>
            <person name="Kurashita H."/>
            <person name="Hatamoto M."/>
            <person name="Yamaguchi T."/>
            <person name="Narihiro T."/>
        </authorList>
    </citation>
    <scope>NUCLEOTIDE SEQUENCE [LARGE SCALE GENOMIC DNA]</scope>
    <source>
        <strain evidence="12 13">NO1</strain>
    </source>
</reference>
<keyword evidence="6 9" id="KW-1133">Transmembrane helix</keyword>
<feature type="transmembrane region" description="Helical" evidence="9">
    <location>
        <begin position="190"/>
        <end position="211"/>
    </location>
</feature>
<keyword evidence="3 9" id="KW-0109">Calcium transport</keyword>
<evidence type="ECO:0000259" key="11">
    <source>
        <dbReference type="Pfam" id="PF01699"/>
    </source>
</evidence>
<dbReference type="EMBL" id="BTTX01000006">
    <property type="protein sequence ID" value="GMU09537.1"/>
    <property type="molecule type" value="Genomic_DNA"/>
</dbReference>
<dbReference type="InterPro" id="IPR004798">
    <property type="entry name" value="CAX-like"/>
</dbReference>
<evidence type="ECO:0000256" key="7">
    <source>
        <dbReference type="ARBA" id="ARBA00023065"/>
    </source>
</evidence>
<dbReference type="PANTHER" id="PTHR31503:SF22">
    <property type="entry name" value="VACUOLAR CALCIUM ION TRANSPORTER"/>
    <property type="match status" value="1"/>
</dbReference>
<feature type="region of interest" description="Disordered" evidence="10">
    <location>
        <begin position="1"/>
        <end position="28"/>
    </location>
</feature>
<evidence type="ECO:0000256" key="1">
    <source>
        <dbReference type="ARBA" id="ARBA00004127"/>
    </source>
</evidence>
<keyword evidence="7 9" id="KW-0406">Ion transport</keyword>
<feature type="transmembrane region" description="Helical" evidence="9">
    <location>
        <begin position="365"/>
        <end position="384"/>
    </location>
</feature>
<feature type="transmembrane region" description="Helical" evidence="9">
    <location>
        <begin position="158"/>
        <end position="178"/>
    </location>
</feature>
<keyword evidence="5 9" id="KW-0106">Calcium</keyword>
<dbReference type="InterPro" id="IPR004713">
    <property type="entry name" value="CaH_exchang"/>
</dbReference>
<feature type="domain" description="Sodium/calcium exchanger membrane region" evidence="11">
    <location>
        <begin position="239"/>
        <end position="382"/>
    </location>
</feature>
<evidence type="ECO:0000256" key="8">
    <source>
        <dbReference type="ARBA" id="ARBA00023136"/>
    </source>
</evidence>
<evidence type="ECO:0000256" key="2">
    <source>
        <dbReference type="ARBA" id="ARBA00022448"/>
    </source>
</evidence>
<feature type="transmembrane region" description="Helical" evidence="9">
    <location>
        <begin position="241"/>
        <end position="261"/>
    </location>
</feature>
<evidence type="ECO:0000256" key="5">
    <source>
        <dbReference type="ARBA" id="ARBA00022837"/>
    </source>
</evidence>
<keyword evidence="8 9" id="KW-0472">Membrane</keyword>
<keyword evidence="2 9" id="KW-0813">Transport</keyword>
<comment type="similarity">
    <text evidence="9">Belongs to the Ca(2+):cation antiporter (CaCA) (TC 2.A.19) family.</text>
</comment>
<feature type="transmembrane region" description="Helical" evidence="9">
    <location>
        <begin position="125"/>
        <end position="146"/>
    </location>
</feature>
<name>A0ABQ6QZS1_9BACT</name>
<comment type="function">
    <text evidence="9">Ca(+)/H(+) antiporter that extrudes calcium in exchange for external protons.</text>
</comment>
<feature type="transmembrane region" description="Helical" evidence="9">
    <location>
        <begin position="92"/>
        <end position="113"/>
    </location>
</feature>
<keyword evidence="9" id="KW-0050">Antiport</keyword>
<evidence type="ECO:0000313" key="13">
    <source>
        <dbReference type="Proteomes" id="UP001342631"/>
    </source>
</evidence>
<dbReference type="NCBIfam" id="TIGR00378">
    <property type="entry name" value="cax"/>
    <property type="match status" value="1"/>
</dbReference>
<protein>
    <recommendedName>
        <fullName evidence="9">Ca(2+)/H(+) antiporter</fullName>
    </recommendedName>
</protein>
<proteinExistence type="inferred from homology"/>
<evidence type="ECO:0000256" key="4">
    <source>
        <dbReference type="ARBA" id="ARBA00022692"/>
    </source>
</evidence>
<dbReference type="Gene3D" id="1.20.1420.30">
    <property type="entry name" value="NCX, central ion-binding region"/>
    <property type="match status" value="1"/>
</dbReference>
<gene>
    <name evidence="12" type="primary">cax</name>
    <name evidence="12" type="ORF">ASNO1_57910</name>
</gene>
<evidence type="ECO:0000256" key="3">
    <source>
        <dbReference type="ARBA" id="ARBA00022568"/>
    </source>
</evidence>
<feature type="domain" description="Sodium/calcium exchanger membrane region" evidence="11">
    <location>
        <begin position="60"/>
        <end position="213"/>
    </location>
</feature>
<sequence length="385" mass="40148">MLARPFVSTPASNTPPSPGMSPASPEGESKGGFNVDQLFLGLLAVFFPLAIASHFFFPGVWTFVLCAVALVPLARLMGEATEVIAHKLGSGLGGLMNASFGNAAELIIALAALRSGHADVVKASITGAILGNLLLVLGAAILAGGLKYPKQKFNMTAALSGSAIMFLALTAMSIPDLFHAARGPAADKVLFPMSVAISVILLIVYALSLLFSLRTHAHLYAGEEDDAPEEMPVWSTKKATVLLLGATLGVVVVAEFLVHAIEDAIAAFGFTHTFVGVIIIAIIGNAAEHSTAILMALKNKMDLAFNIAFESSKQIALFVAPVLVLVSIPLGQRLTLEFSHMEVLGIAIGTGAATLIALDGESNWLEGVMLLGVYAILGVAFFFIP</sequence>
<evidence type="ECO:0000256" key="6">
    <source>
        <dbReference type="ARBA" id="ARBA00022989"/>
    </source>
</evidence>
<feature type="transmembrane region" description="Helical" evidence="9">
    <location>
        <begin position="338"/>
        <end position="358"/>
    </location>
</feature>
<evidence type="ECO:0000256" key="10">
    <source>
        <dbReference type="SAM" id="MobiDB-lite"/>
    </source>
</evidence>
<dbReference type="InterPro" id="IPR004837">
    <property type="entry name" value="NaCa_Exmemb"/>
</dbReference>
<evidence type="ECO:0000256" key="9">
    <source>
        <dbReference type="RuleBase" id="RU365028"/>
    </source>
</evidence>
<comment type="caution">
    <text evidence="9">Lacks conserved residue(s) required for the propagation of feature annotation.</text>
</comment>
<feature type="transmembrane region" description="Helical" evidence="9">
    <location>
        <begin position="273"/>
        <end position="294"/>
    </location>
</feature>
<comment type="caution">
    <text evidence="12">The sequence shown here is derived from an EMBL/GenBank/DDBJ whole genome shotgun (WGS) entry which is preliminary data.</text>
</comment>
<feature type="transmembrane region" description="Helical" evidence="9">
    <location>
        <begin position="315"/>
        <end position="332"/>
    </location>
</feature>
<organism evidence="12 13">
    <name type="scientific">Corallococcus caeni</name>
    <dbReference type="NCBI Taxonomy" id="3082388"/>
    <lineage>
        <taxon>Bacteria</taxon>
        <taxon>Pseudomonadati</taxon>
        <taxon>Myxococcota</taxon>
        <taxon>Myxococcia</taxon>
        <taxon>Myxococcales</taxon>
        <taxon>Cystobacterineae</taxon>
        <taxon>Myxococcaceae</taxon>
        <taxon>Corallococcus</taxon>
    </lineage>
</organism>
<dbReference type="Pfam" id="PF01699">
    <property type="entry name" value="Na_Ca_ex"/>
    <property type="match status" value="2"/>
</dbReference>
<dbReference type="PANTHER" id="PTHR31503">
    <property type="entry name" value="VACUOLAR CALCIUM ION TRANSPORTER"/>
    <property type="match status" value="1"/>
</dbReference>